<evidence type="ECO:0000313" key="2">
    <source>
        <dbReference type="EMBL" id="CAA9471046.1"/>
    </source>
</evidence>
<dbReference type="AlphaFoldDB" id="A0A6J4RDM4"/>
<accession>A0A6J4RDM4</accession>
<feature type="transmembrane region" description="Helical" evidence="1">
    <location>
        <begin position="20"/>
        <end position="41"/>
    </location>
</feature>
<reference evidence="2" key="1">
    <citation type="submission" date="2020-02" db="EMBL/GenBank/DDBJ databases">
        <authorList>
            <person name="Meier V. D."/>
        </authorList>
    </citation>
    <scope>NUCLEOTIDE SEQUENCE</scope>
    <source>
        <strain evidence="2">AVDCRST_MAG30</strain>
    </source>
</reference>
<keyword evidence="1" id="KW-1133">Transmembrane helix</keyword>
<keyword evidence="1" id="KW-0812">Transmembrane</keyword>
<name>A0A6J4RDM4_9ACTN</name>
<evidence type="ECO:0000256" key="1">
    <source>
        <dbReference type="SAM" id="Phobius"/>
    </source>
</evidence>
<gene>
    <name evidence="2" type="ORF">AVDCRST_MAG30-108</name>
</gene>
<feature type="non-terminal residue" evidence="2">
    <location>
        <position position="1"/>
    </location>
</feature>
<organism evidence="2">
    <name type="scientific">uncultured Solirubrobacteraceae bacterium</name>
    <dbReference type="NCBI Taxonomy" id="1162706"/>
    <lineage>
        <taxon>Bacteria</taxon>
        <taxon>Bacillati</taxon>
        <taxon>Actinomycetota</taxon>
        <taxon>Thermoleophilia</taxon>
        <taxon>Solirubrobacterales</taxon>
        <taxon>Solirubrobacteraceae</taxon>
        <taxon>environmental samples</taxon>
    </lineage>
</organism>
<protein>
    <submittedName>
        <fullName evidence="2">Uncharacterized protein</fullName>
    </submittedName>
</protein>
<dbReference type="EMBL" id="CADCVS010000020">
    <property type="protein sequence ID" value="CAA9471046.1"/>
    <property type="molecule type" value="Genomic_DNA"/>
</dbReference>
<proteinExistence type="predicted"/>
<keyword evidence="1" id="KW-0472">Membrane</keyword>
<sequence>GVGAVAVAAFVASHLLHDALTVPGAVGLAGAVVGGAAWALLDR</sequence>